<organism evidence="2 3">
    <name type="scientific">Ancylostoma ceylanicum</name>
    <dbReference type="NCBI Taxonomy" id="53326"/>
    <lineage>
        <taxon>Eukaryota</taxon>
        <taxon>Metazoa</taxon>
        <taxon>Ecdysozoa</taxon>
        <taxon>Nematoda</taxon>
        <taxon>Chromadorea</taxon>
        <taxon>Rhabditida</taxon>
        <taxon>Rhabditina</taxon>
        <taxon>Rhabditomorpha</taxon>
        <taxon>Strongyloidea</taxon>
        <taxon>Ancylostomatidae</taxon>
        <taxon>Ancylostomatinae</taxon>
        <taxon>Ancylostoma</taxon>
    </lineage>
</organism>
<evidence type="ECO:0000313" key="3">
    <source>
        <dbReference type="Proteomes" id="UP000024635"/>
    </source>
</evidence>
<feature type="compositionally biased region" description="Polar residues" evidence="1">
    <location>
        <begin position="68"/>
        <end position="81"/>
    </location>
</feature>
<comment type="caution">
    <text evidence="2">The sequence shown here is derived from an EMBL/GenBank/DDBJ whole genome shotgun (WGS) entry which is preliminary data.</text>
</comment>
<sequence length="107" mass="11567">MINGADKRRNGPTLSESEDNELLSEHTSEHECQPSTAANAATSSQQPNGSRFTLNVESHPLSHHDSIISRQSSHQQAALPTASVKNASLPTLSLDTHVVNRSFAFAY</sequence>
<dbReference type="EMBL" id="JARK01001343">
    <property type="protein sequence ID" value="EYC28733.1"/>
    <property type="molecule type" value="Genomic_DNA"/>
</dbReference>
<reference evidence="3" key="1">
    <citation type="journal article" date="2015" name="Nat. Genet.">
        <title>The genome and transcriptome of the zoonotic hookworm Ancylostoma ceylanicum identify infection-specific gene families.</title>
        <authorList>
            <person name="Schwarz E.M."/>
            <person name="Hu Y."/>
            <person name="Antoshechkin I."/>
            <person name="Miller M.M."/>
            <person name="Sternberg P.W."/>
            <person name="Aroian R.V."/>
        </authorList>
    </citation>
    <scope>NUCLEOTIDE SEQUENCE</scope>
    <source>
        <strain evidence="3">HY135</strain>
    </source>
</reference>
<accession>A0A016VPP4</accession>
<dbReference type="AlphaFoldDB" id="A0A016VPP4"/>
<feature type="compositionally biased region" description="Basic and acidic residues" evidence="1">
    <location>
        <begin position="23"/>
        <end position="32"/>
    </location>
</feature>
<feature type="region of interest" description="Disordered" evidence="1">
    <location>
        <begin position="1"/>
        <end position="81"/>
    </location>
</feature>
<protein>
    <submittedName>
        <fullName evidence="2">Uncharacterized protein</fullName>
    </submittedName>
</protein>
<dbReference type="Proteomes" id="UP000024635">
    <property type="component" value="Unassembled WGS sequence"/>
</dbReference>
<gene>
    <name evidence="2" type="primary">Acey_s0007.g3387</name>
    <name evidence="2" type="ORF">Y032_0007g3387</name>
</gene>
<keyword evidence="3" id="KW-1185">Reference proteome</keyword>
<evidence type="ECO:0000313" key="2">
    <source>
        <dbReference type="EMBL" id="EYC28733.1"/>
    </source>
</evidence>
<dbReference type="STRING" id="53326.A0A016VPP4"/>
<evidence type="ECO:0000256" key="1">
    <source>
        <dbReference type="SAM" id="MobiDB-lite"/>
    </source>
</evidence>
<proteinExistence type="predicted"/>
<feature type="compositionally biased region" description="Low complexity" evidence="1">
    <location>
        <begin position="33"/>
        <end position="48"/>
    </location>
</feature>
<name>A0A016VPP4_9BILA</name>